<dbReference type="EMBL" id="BK015853">
    <property type="protein sequence ID" value="DAD69649.1"/>
    <property type="molecule type" value="Genomic_DNA"/>
</dbReference>
<protein>
    <submittedName>
        <fullName evidence="2">Uncharacterized protein</fullName>
    </submittedName>
</protein>
<accession>A0A8S5LID0</accession>
<proteinExistence type="predicted"/>
<evidence type="ECO:0000313" key="2">
    <source>
        <dbReference type="EMBL" id="DAD69649.1"/>
    </source>
</evidence>
<name>A0A8S5LID0_9CAUD</name>
<reference evidence="2" key="1">
    <citation type="journal article" date="2021" name="Proc. Natl. Acad. Sci. U.S.A.">
        <title>A Catalog of Tens of Thousands of Viruses from Human Metagenomes Reveals Hidden Associations with Chronic Diseases.</title>
        <authorList>
            <person name="Tisza M.J."/>
            <person name="Buck C.B."/>
        </authorList>
    </citation>
    <scope>NUCLEOTIDE SEQUENCE</scope>
    <source>
        <strain evidence="2">CtlHU7</strain>
    </source>
</reference>
<sequence length="35" mass="4073">MRGAESNNRPSPSQSEKLPLLHPAIVPQRYYHNQR</sequence>
<evidence type="ECO:0000256" key="1">
    <source>
        <dbReference type="SAM" id="MobiDB-lite"/>
    </source>
</evidence>
<organism evidence="2">
    <name type="scientific">Siphoviridae sp. ctlHU7</name>
    <dbReference type="NCBI Taxonomy" id="2827588"/>
    <lineage>
        <taxon>Viruses</taxon>
        <taxon>Duplodnaviria</taxon>
        <taxon>Heunggongvirae</taxon>
        <taxon>Uroviricota</taxon>
        <taxon>Caudoviricetes</taxon>
    </lineage>
</organism>
<feature type="compositionally biased region" description="Polar residues" evidence="1">
    <location>
        <begin position="1"/>
        <end position="16"/>
    </location>
</feature>
<feature type="region of interest" description="Disordered" evidence="1">
    <location>
        <begin position="1"/>
        <end position="35"/>
    </location>
</feature>